<dbReference type="AlphaFoldDB" id="A0A0V1AYD7"/>
<evidence type="ECO:0000313" key="2">
    <source>
        <dbReference type="Proteomes" id="UP000054776"/>
    </source>
</evidence>
<name>A0A0V1AYD7_TRISP</name>
<accession>A0A0V1AYD7</accession>
<dbReference type="Proteomes" id="UP000054776">
    <property type="component" value="Unassembled WGS sequence"/>
</dbReference>
<dbReference type="InParanoid" id="A0A0V1AYD7"/>
<reference evidence="1 2" key="1">
    <citation type="submission" date="2015-01" db="EMBL/GenBank/DDBJ databases">
        <title>Evolution of Trichinella species and genotypes.</title>
        <authorList>
            <person name="Korhonen P.K."/>
            <person name="Edoardo P."/>
            <person name="Giuseppe L.R."/>
            <person name="Gasser R.B."/>
        </authorList>
    </citation>
    <scope>NUCLEOTIDE SEQUENCE [LARGE SCALE GENOMIC DNA]</scope>
    <source>
        <strain evidence="1">ISS3</strain>
    </source>
</reference>
<evidence type="ECO:0000313" key="1">
    <source>
        <dbReference type="EMBL" id="KRY29722.1"/>
    </source>
</evidence>
<comment type="caution">
    <text evidence="1">The sequence shown here is derived from an EMBL/GenBank/DDBJ whole genome shotgun (WGS) entry which is preliminary data.</text>
</comment>
<organism evidence="1 2">
    <name type="scientific">Trichinella spiralis</name>
    <name type="common">Trichina worm</name>
    <dbReference type="NCBI Taxonomy" id="6334"/>
    <lineage>
        <taxon>Eukaryota</taxon>
        <taxon>Metazoa</taxon>
        <taxon>Ecdysozoa</taxon>
        <taxon>Nematoda</taxon>
        <taxon>Enoplea</taxon>
        <taxon>Dorylaimia</taxon>
        <taxon>Trichinellida</taxon>
        <taxon>Trichinellidae</taxon>
        <taxon>Trichinella</taxon>
    </lineage>
</organism>
<proteinExistence type="predicted"/>
<dbReference type="EMBL" id="JYDH01000162">
    <property type="protein sequence ID" value="KRY29722.1"/>
    <property type="molecule type" value="Genomic_DNA"/>
</dbReference>
<gene>
    <name evidence="1" type="ORF">T01_9944</name>
</gene>
<protein>
    <submittedName>
        <fullName evidence="1">Uncharacterized protein</fullName>
    </submittedName>
</protein>
<sequence length="61" mass="6893">MPSWAGTSPVPAEKQGYMLLVKLHNVTHESTLLNKDTEKHTPQDIHQLKLKTTNKINMINA</sequence>
<dbReference type="OrthoDB" id="10280020at2759"/>
<keyword evidence="2" id="KW-1185">Reference proteome</keyword>